<dbReference type="AlphaFoldDB" id="A0A3B0TEQ5"/>
<dbReference type="PANTHER" id="PTHR43228">
    <property type="entry name" value="TWO-COMPONENT RESPONSE REGULATOR"/>
    <property type="match status" value="1"/>
</dbReference>
<dbReference type="PANTHER" id="PTHR43228:SF1">
    <property type="entry name" value="TWO-COMPONENT RESPONSE REGULATOR ARR22"/>
    <property type="match status" value="1"/>
</dbReference>
<gene>
    <name evidence="2" type="ORF">MNBD_ALPHA09-531</name>
</gene>
<dbReference type="SMART" id="SM00448">
    <property type="entry name" value="REC"/>
    <property type="match status" value="1"/>
</dbReference>
<dbReference type="Pfam" id="PF00072">
    <property type="entry name" value="Response_reg"/>
    <property type="match status" value="1"/>
</dbReference>
<dbReference type="EMBL" id="UOEM01000084">
    <property type="protein sequence ID" value="VAW15380.1"/>
    <property type="molecule type" value="Genomic_DNA"/>
</dbReference>
<dbReference type="PROSITE" id="PS50110">
    <property type="entry name" value="RESPONSE_REGULATORY"/>
    <property type="match status" value="1"/>
</dbReference>
<evidence type="ECO:0000313" key="2">
    <source>
        <dbReference type="EMBL" id="VAW15380.1"/>
    </source>
</evidence>
<reference evidence="2" key="1">
    <citation type="submission" date="2018-06" db="EMBL/GenBank/DDBJ databases">
        <authorList>
            <person name="Zhirakovskaya E."/>
        </authorList>
    </citation>
    <scope>NUCLEOTIDE SEQUENCE</scope>
</reference>
<evidence type="ECO:0000259" key="1">
    <source>
        <dbReference type="PROSITE" id="PS50110"/>
    </source>
</evidence>
<dbReference type="CDD" id="cd00156">
    <property type="entry name" value="REC"/>
    <property type="match status" value="1"/>
</dbReference>
<accession>A0A3B0TEQ5</accession>
<dbReference type="InterPro" id="IPR001789">
    <property type="entry name" value="Sig_transdc_resp-reg_receiver"/>
</dbReference>
<name>A0A3B0TEQ5_9ZZZZ</name>
<dbReference type="InterPro" id="IPR052048">
    <property type="entry name" value="ST_Response_Regulator"/>
</dbReference>
<dbReference type="GO" id="GO:0000160">
    <property type="term" value="P:phosphorelay signal transduction system"/>
    <property type="evidence" value="ECO:0007669"/>
    <property type="project" value="InterPro"/>
</dbReference>
<proteinExistence type="predicted"/>
<organism evidence="2">
    <name type="scientific">hydrothermal vent metagenome</name>
    <dbReference type="NCBI Taxonomy" id="652676"/>
    <lineage>
        <taxon>unclassified sequences</taxon>
        <taxon>metagenomes</taxon>
        <taxon>ecological metagenomes</taxon>
    </lineage>
</organism>
<dbReference type="SUPFAM" id="SSF52172">
    <property type="entry name" value="CheY-like"/>
    <property type="match status" value="1"/>
</dbReference>
<feature type="domain" description="Response regulatory" evidence="1">
    <location>
        <begin position="15"/>
        <end position="134"/>
    </location>
</feature>
<dbReference type="Gene3D" id="3.40.50.2300">
    <property type="match status" value="1"/>
</dbReference>
<protein>
    <recommendedName>
        <fullName evidence="1">Response regulatory domain-containing protein</fullName>
    </recommendedName>
</protein>
<sequence>MPHHSAFAIPVASLDIMVIDDSDSMRRLYRTCLTSFGIANPRMFDSVLSALDAMADLPPDLVIVDWRMGPPSGIDFLTRMRSVDSGAACLTAAIMVTGHGSEAFVKRAMRAGAQQFLVKPVSPRLLYERINWLTMDGRELVRDGKHYVIEGVEERLKWHECFVAETPDQARDVVEL</sequence>
<dbReference type="InterPro" id="IPR011006">
    <property type="entry name" value="CheY-like_superfamily"/>
</dbReference>